<dbReference type="RefSeq" id="WP_076483669.1">
    <property type="nucleotide sequence ID" value="NZ_FTOG01000002.1"/>
</dbReference>
<dbReference type="AlphaFoldDB" id="A0A1N7JPJ8"/>
<dbReference type="Proteomes" id="UP000186221">
    <property type="component" value="Unassembled WGS sequence"/>
</dbReference>
<gene>
    <name evidence="1" type="ORF">SAMN05421580_10260</name>
</gene>
<dbReference type="STRING" id="453582.SAMN05421580_10260"/>
<keyword evidence="1" id="KW-0808">Transferase</keyword>
<dbReference type="EMBL" id="FTOG01000002">
    <property type="protein sequence ID" value="SIS51250.1"/>
    <property type="molecule type" value="Genomic_DNA"/>
</dbReference>
<proteinExistence type="predicted"/>
<reference evidence="2" key="1">
    <citation type="submission" date="2017-01" db="EMBL/GenBank/DDBJ databases">
        <authorList>
            <person name="Varghese N."/>
            <person name="Submissions S."/>
        </authorList>
    </citation>
    <scope>NUCLEOTIDE SEQUENCE [LARGE SCALE GENOMIC DNA]</scope>
    <source>
        <strain evidence="2">DSM 19945</strain>
    </source>
</reference>
<evidence type="ECO:0000313" key="1">
    <source>
        <dbReference type="EMBL" id="SIS51250.1"/>
    </source>
</evidence>
<dbReference type="OrthoDB" id="7203640at2"/>
<sequence>MVSWAVVAMADEPASLLAAWAGHHLEMGAAEVHLCLDRPNPEAVALLSGVKGVHLHEDGEDAWAFRSIGRRPKTQNGRQKYHASRILAQTRADWLLHCDADEFLFPTPVGETVERILARIEPEKTWVQALVAERVRVRGRPVQDIFSGVFRLPWERFETEGAALYGAEAGELLHHGLSGHHMGKAMVRAGRGLCIGVHHALTRYDPPERDPNLVPAAGLRVLHFDGLTELHYLLKMLRYGLDPHFGKPDPHAGPRWRQISAVLDDVQAPERLELIHMAAKTITPAQAQGLAERILLRRWAPEIGARAATVIPNLPDLTPVAFDADLMAREAALLEALRLKLGFDPVPHSGQ</sequence>
<dbReference type="Pfam" id="PF13704">
    <property type="entry name" value="Glyco_tranf_2_4"/>
    <property type="match status" value="1"/>
</dbReference>
<accession>A0A1N7JPJ8</accession>
<keyword evidence="2" id="KW-1185">Reference proteome</keyword>
<organism evidence="1 2">
    <name type="scientific">Rhodobacter aestuarii</name>
    <dbReference type="NCBI Taxonomy" id="453582"/>
    <lineage>
        <taxon>Bacteria</taxon>
        <taxon>Pseudomonadati</taxon>
        <taxon>Pseudomonadota</taxon>
        <taxon>Alphaproteobacteria</taxon>
        <taxon>Rhodobacterales</taxon>
        <taxon>Rhodobacter group</taxon>
        <taxon>Rhodobacter</taxon>
    </lineage>
</organism>
<dbReference type="GO" id="GO:0016740">
    <property type="term" value="F:transferase activity"/>
    <property type="evidence" value="ECO:0007669"/>
    <property type="project" value="UniProtKB-KW"/>
</dbReference>
<evidence type="ECO:0000313" key="2">
    <source>
        <dbReference type="Proteomes" id="UP000186221"/>
    </source>
</evidence>
<protein>
    <submittedName>
        <fullName evidence="1">Glycosyl transferase family 2</fullName>
    </submittedName>
</protein>
<name>A0A1N7JPJ8_9RHOB</name>